<name>A0AAQ3U0Y4_PASNO</name>
<dbReference type="InterPro" id="IPR027443">
    <property type="entry name" value="IPNS-like_sf"/>
</dbReference>
<evidence type="ECO:0000313" key="7">
    <source>
        <dbReference type="EMBL" id="WVZ83416.1"/>
    </source>
</evidence>
<dbReference type="InterPro" id="IPR050295">
    <property type="entry name" value="Plant_2OG-oxidoreductases"/>
</dbReference>
<dbReference type="PROSITE" id="PS51471">
    <property type="entry name" value="FE2OG_OXY"/>
    <property type="match status" value="1"/>
</dbReference>
<dbReference type="Proteomes" id="UP001341281">
    <property type="component" value="Chromosome 07"/>
</dbReference>
<dbReference type="GO" id="GO:0046872">
    <property type="term" value="F:metal ion binding"/>
    <property type="evidence" value="ECO:0007669"/>
    <property type="project" value="UniProtKB-KW"/>
</dbReference>
<evidence type="ECO:0000256" key="5">
    <source>
        <dbReference type="RuleBase" id="RU003682"/>
    </source>
</evidence>
<evidence type="ECO:0000256" key="2">
    <source>
        <dbReference type="ARBA" id="ARBA00022723"/>
    </source>
</evidence>
<dbReference type="AlphaFoldDB" id="A0AAQ3U0Y4"/>
<organism evidence="7 8">
    <name type="scientific">Paspalum notatum var. saurae</name>
    <dbReference type="NCBI Taxonomy" id="547442"/>
    <lineage>
        <taxon>Eukaryota</taxon>
        <taxon>Viridiplantae</taxon>
        <taxon>Streptophyta</taxon>
        <taxon>Embryophyta</taxon>
        <taxon>Tracheophyta</taxon>
        <taxon>Spermatophyta</taxon>
        <taxon>Magnoliopsida</taxon>
        <taxon>Liliopsida</taxon>
        <taxon>Poales</taxon>
        <taxon>Poaceae</taxon>
        <taxon>PACMAD clade</taxon>
        <taxon>Panicoideae</taxon>
        <taxon>Andropogonodae</taxon>
        <taxon>Paspaleae</taxon>
        <taxon>Paspalinae</taxon>
        <taxon>Paspalum</taxon>
    </lineage>
</organism>
<evidence type="ECO:0000256" key="4">
    <source>
        <dbReference type="ARBA" id="ARBA00023004"/>
    </source>
</evidence>
<dbReference type="Pfam" id="PF14226">
    <property type="entry name" value="DIOX_N"/>
    <property type="match status" value="1"/>
</dbReference>
<evidence type="ECO:0000256" key="1">
    <source>
        <dbReference type="ARBA" id="ARBA00008056"/>
    </source>
</evidence>
<dbReference type="EMBL" id="CP144751">
    <property type="protein sequence ID" value="WVZ83416.1"/>
    <property type="molecule type" value="Genomic_DNA"/>
</dbReference>
<proteinExistence type="inferred from homology"/>
<keyword evidence="4 5" id="KW-0408">Iron</keyword>
<dbReference type="Pfam" id="PF03171">
    <property type="entry name" value="2OG-FeII_Oxy"/>
    <property type="match status" value="1"/>
</dbReference>
<evidence type="ECO:0000256" key="3">
    <source>
        <dbReference type="ARBA" id="ARBA00023002"/>
    </source>
</evidence>
<evidence type="ECO:0000313" key="8">
    <source>
        <dbReference type="Proteomes" id="UP001341281"/>
    </source>
</evidence>
<dbReference type="InterPro" id="IPR026992">
    <property type="entry name" value="DIOX_N"/>
</dbReference>
<gene>
    <name evidence="7" type="ORF">U9M48_030565</name>
</gene>
<evidence type="ECO:0000259" key="6">
    <source>
        <dbReference type="PROSITE" id="PS51471"/>
    </source>
</evidence>
<protein>
    <recommendedName>
        <fullName evidence="6">Fe2OG dioxygenase domain-containing protein</fullName>
    </recommendedName>
</protein>
<dbReference type="GO" id="GO:0016491">
    <property type="term" value="F:oxidoreductase activity"/>
    <property type="evidence" value="ECO:0007669"/>
    <property type="project" value="UniProtKB-KW"/>
</dbReference>
<dbReference type="InterPro" id="IPR044861">
    <property type="entry name" value="IPNS-like_FE2OG_OXY"/>
</dbReference>
<dbReference type="SUPFAM" id="SSF51197">
    <property type="entry name" value="Clavaminate synthase-like"/>
    <property type="match status" value="1"/>
</dbReference>
<accession>A0AAQ3U0Y4</accession>
<dbReference type="InterPro" id="IPR005123">
    <property type="entry name" value="Oxoglu/Fe-dep_dioxygenase_dom"/>
</dbReference>
<sequence>MENMLHLAPSLARVPDCFIIPPDQLPPATTGVVSLPVIDMSGSHDEVCRAILDAGKEYGFFQVVNHGVPEQVMQDMEAVCAEFYRLPAADKAHLYSEDKTKPNRLFSGTTYNTGGDKYWMDCLRLACPVTVGDAGDATSDGWPDKPRRLREVFERFVAQSRGVGMQVLRLLCDAAGLRADYFDGELSRGDAILGVNHYPPCPDPAATLGLPPHCDRNLITLLVTGPVHGLEVLHAGEWVKVQHVPGAFVVNFGLQLEVVTNGMLKSVEHRVMTNAALPRTAVALFICPTEDCVVGPAEELVGDGGTPCYRALRFDEFKRIYATVKLGSALNLTTNLKNNQKADNIM</sequence>
<comment type="similarity">
    <text evidence="1 5">Belongs to the iron/ascorbate-dependent oxidoreductase family.</text>
</comment>
<keyword evidence="2 5" id="KW-0479">Metal-binding</keyword>
<keyword evidence="8" id="KW-1185">Reference proteome</keyword>
<dbReference type="Gene3D" id="2.60.120.330">
    <property type="entry name" value="B-lactam Antibiotic, Isopenicillin N Synthase, Chain"/>
    <property type="match status" value="1"/>
</dbReference>
<dbReference type="PANTHER" id="PTHR47991">
    <property type="entry name" value="OXOGLUTARATE/IRON-DEPENDENT DIOXYGENASE"/>
    <property type="match status" value="1"/>
</dbReference>
<keyword evidence="3 5" id="KW-0560">Oxidoreductase</keyword>
<feature type="domain" description="Fe2OG dioxygenase" evidence="6">
    <location>
        <begin position="188"/>
        <end position="288"/>
    </location>
</feature>
<reference evidence="7 8" key="1">
    <citation type="submission" date="2024-02" db="EMBL/GenBank/DDBJ databases">
        <title>High-quality chromosome-scale genome assembly of Pensacola bahiagrass (Paspalum notatum Flugge var. saurae).</title>
        <authorList>
            <person name="Vega J.M."/>
            <person name="Podio M."/>
            <person name="Orjuela J."/>
            <person name="Siena L.A."/>
            <person name="Pessino S.C."/>
            <person name="Combes M.C."/>
            <person name="Mariac C."/>
            <person name="Albertini E."/>
            <person name="Pupilli F."/>
            <person name="Ortiz J.P.A."/>
            <person name="Leblanc O."/>
        </authorList>
    </citation>
    <scope>NUCLEOTIDE SEQUENCE [LARGE SCALE GENOMIC DNA]</scope>
    <source>
        <strain evidence="7">R1</strain>
        <tissue evidence="7">Leaf</tissue>
    </source>
</reference>